<keyword evidence="2" id="KW-1185">Reference proteome</keyword>
<dbReference type="EMBL" id="VRMG01000005">
    <property type="protein sequence ID" value="TXN31163.1"/>
    <property type="molecule type" value="Genomic_DNA"/>
</dbReference>
<comment type="caution">
    <text evidence="1">The sequence shown here is derived from an EMBL/GenBank/DDBJ whole genome shotgun (WGS) entry which is preliminary data.</text>
</comment>
<dbReference type="Proteomes" id="UP000321379">
    <property type="component" value="Unassembled WGS sequence"/>
</dbReference>
<name>A0A5C8UTA4_9MICO</name>
<dbReference type="AlphaFoldDB" id="A0A5C8UTA4"/>
<proteinExistence type="predicted"/>
<accession>A0A5C8UTA4</accession>
<dbReference type="RefSeq" id="WP_147782749.1">
    <property type="nucleotide sequence ID" value="NZ_VRMG01000005.1"/>
</dbReference>
<sequence>MAGRAARDAYETLEISLRDEDGVEATPVGLLVHGRRFAFLEGDDLVVDVTPARARDLVHRGVAERFVVDGHPARGWVRVSDLLLWPELAGEAHEYVGEPPVGGQS</sequence>
<protein>
    <recommendedName>
        <fullName evidence="3">MmcQ/YjbR family DNA-binding protein</fullName>
    </recommendedName>
</protein>
<evidence type="ECO:0000313" key="1">
    <source>
        <dbReference type="EMBL" id="TXN31163.1"/>
    </source>
</evidence>
<organism evidence="1 2">
    <name type="scientific">Lacisediminihabitans profunda</name>
    <dbReference type="NCBI Taxonomy" id="2594790"/>
    <lineage>
        <taxon>Bacteria</taxon>
        <taxon>Bacillati</taxon>
        <taxon>Actinomycetota</taxon>
        <taxon>Actinomycetes</taxon>
        <taxon>Micrococcales</taxon>
        <taxon>Microbacteriaceae</taxon>
        <taxon>Lacisediminihabitans</taxon>
    </lineage>
</organism>
<evidence type="ECO:0008006" key="3">
    <source>
        <dbReference type="Google" id="ProtNLM"/>
    </source>
</evidence>
<reference evidence="1 2" key="1">
    <citation type="submission" date="2019-08" db="EMBL/GenBank/DDBJ databases">
        <title>Bacterial whole genome sequence for Glaciihabitans sp. CHu50b-6-2.</title>
        <authorList>
            <person name="Jin L."/>
        </authorList>
    </citation>
    <scope>NUCLEOTIDE SEQUENCE [LARGE SCALE GENOMIC DNA]</scope>
    <source>
        <strain evidence="1 2">CHu50b-6-2</strain>
    </source>
</reference>
<gene>
    <name evidence="1" type="ORF">FVP33_06150</name>
</gene>
<evidence type="ECO:0000313" key="2">
    <source>
        <dbReference type="Proteomes" id="UP000321379"/>
    </source>
</evidence>